<feature type="compositionally biased region" description="Low complexity" evidence="1">
    <location>
        <begin position="369"/>
        <end position="387"/>
    </location>
</feature>
<reference evidence="3" key="1">
    <citation type="submission" date="2016-04" db="EMBL/GenBank/DDBJ databases">
        <title>Comparative genomics of biotechnologically important yeasts.</title>
        <authorList>
            <consortium name="DOE Joint Genome Institute"/>
            <person name="Riley R."/>
            <person name="Haridas S."/>
            <person name="Wolfe K.H."/>
            <person name="Lopes M.R."/>
            <person name="Hittinger C.T."/>
            <person name="Goker M."/>
            <person name="Salamov A."/>
            <person name="Wisecaver J."/>
            <person name="Long T.M."/>
            <person name="Aerts A.L."/>
            <person name="Barry K."/>
            <person name="Choi C."/>
            <person name="Clum A."/>
            <person name="Coughlan A.Y."/>
            <person name="Deshpande S."/>
            <person name="Douglass A.P."/>
            <person name="Hanson S.J."/>
            <person name="Klenk H.-P."/>
            <person name="Labutti K."/>
            <person name="Lapidus A."/>
            <person name="Lindquist E."/>
            <person name="Lipzen A."/>
            <person name="Meier-Kolthoff J.P."/>
            <person name="Ohm R.A."/>
            <person name="Otillar R.P."/>
            <person name="Pangilinan J."/>
            <person name="Peng Y."/>
            <person name="Rokas A."/>
            <person name="Rosa C.A."/>
            <person name="Scheuner C."/>
            <person name="Sibirny A.A."/>
            <person name="Slot J.C."/>
            <person name="Stielow J.B."/>
            <person name="Sun H."/>
            <person name="Kurtzman C.P."/>
            <person name="Blackwell M."/>
            <person name="Grigoriev I.V."/>
            <person name="Jeffries T.W."/>
        </authorList>
    </citation>
    <scope>NUCLEOTIDE SEQUENCE [LARGE SCALE GENOMIC DNA]</scope>
    <source>
        <strain evidence="3">NRRL YB-2248</strain>
    </source>
</reference>
<feature type="compositionally biased region" description="Acidic residues" evidence="1">
    <location>
        <begin position="57"/>
        <end position="74"/>
    </location>
</feature>
<feature type="compositionally biased region" description="Acidic residues" evidence="1">
    <location>
        <begin position="87"/>
        <end position="112"/>
    </location>
</feature>
<dbReference type="EMBL" id="KV453850">
    <property type="protein sequence ID" value="ODV86475.1"/>
    <property type="molecule type" value="Genomic_DNA"/>
</dbReference>
<evidence type="ECO:0000313" key="2">
    <source>
        <dbReference type="EMBL" id="ODV86475.1"/>
    </source>
</evidence>
<evidence type="ECO:0000313" key="3">
    <source>
        <dbReference type="Proteomes" id="UP000094801"/>
    </source>
</evidence>
<organism evidence="2 3">
    <name type="scientific">[Candida] arabinofermentans NRRL YB-2248</name>
    <dbReference type="NCBI Taxonomy" id="983967"/>
    <lineage>
        <taxon>Eukaryota</taxon>
        <taxon>Fungi</taxon>
        <taxon>Dikarya</taxon>
        <taxon>Ascomycota</taxon>
        <taxon>Saccharomycotina</taxon>
        <taxon>Pichiomycetes</taxon>
        <taxon>Pichiales</taxon>
        <taxon>Pichiaceae</taxon>
        <taxon>Ogataea</taxon>
        <taxon>Ogataea/Candida clade</taxon>
    </lineage>
</organism>
<dbReference type="Proteomes" id="UP000094801">
    <property type="component" value="Unassembled WGS sequence"/>
</dbReference>
<feature type="compositionally biased region" description="Basic and acidic residues" evidence="1">
    <location>
        <begin position="33"/>
        <end position="43"/>
    </location>
</feature>
<feature type="compositionally biased region" description="Basic and acidic residues" evidence="1">
    <location>
        <begin position="257"/>
        <end position="304"/>
    </location>
</feature>
<dbReference type="AlphaFoldDB" id="A0A1E4T409"/>
<keyword evidence="3" id="KW-1185">Reference proteome</keyword>
<feature type="compositionally biased region" description="Basic and acidic residues" evidence="1">
    <location>
        <begin position="357"/>
        <end position="368"/>
    </location>
</feature>
<gene>
    <name evidence="2" type="ORF">CANARDRAFT_27678</name>
</gene>
<evidence type="ECO:0000256" key="1">
    <source>
        <dbReference type="SAM" id="MobiDB-lite"/>
    </source>
</evidence>
<name>A0A1E4T409_9ASCO</name>
<feature type="compositionally biased region" description="Basic and acidic residues" evidence="1">
    <location>
        <begin position="388"/>
        <end position="401"/>
    </location>
</feature>
<proteinExistence type="predicted"/>
<sequence length="431" mass="49326">MGNGLASRWATDDSLVKAAKKQDAIAAHQAGITKKENDDEHIIGKLSNLKITKEIPTEEESYNSDDYEDYSSSEETEKANVSREEQTGGEEEWEDEEEIEEEAWESEEEEVDFVPAPYSKLSADAQRLMPVFDLPAKQEDKVTSRKSQQKVTESRAIDSKNVISKHSQPKNEPQHKKVSSPSKSSKPTEQNELAKRLGIQLESDDLFSSTANPRPIEKKPVAKKQPASAPLPSKYAADPLPSKYATKVQHPQAQVKSNDKNIPNKEEIRQRRDMERESYRNAKINSGREWDNGKSHNDGHRNGRTESNNNGQRYDPDSRGGVRGQAQGRTRESRESSHRESSRHEMHSKPKPQPNTIRREFEVNDFKTSKVSSRQQEQKQQSQSQVKKTQEDLEMKKKQEEESLRKIDEMVNEFGQSGKSWAEIDDEFQWY</sequence>
<feature type="region of interest" description="Disordered" evidence="1">
    <location>
        <begin position="132"/>
        <end position="401"/>
    </location>
</feature>
<accession>A0A1E4T409</accession>
<feature type="compositionally biased region" description="Basic and acidic residues" evidence="1">
    <location>
        <begin position="329"/>
        <end position="348"/>
    </location>
</feature>
<protein>
    <submittedName>
        <fullName evidence="2">Uncharacterized protein</fullName>
    </submittedName>
</protein>
<feature type="region of interest" description="Disordered" evidence="1">
    <location>
        <begin position="31"/>
        <end position="118"/>
    </location>
</feature>
<feature type="compositionally biased region" description="Basic and acidic residues" evidence="1">
    <location>
        <begin position="75"/>
        <end position="86"/>
    </location>
</feature>